<dbReference type="EMBL" id="CP071060">
    <property type="protein sequence ID" value="QSI75098.1"/>
    <property type="molecule type" value="Genomic_DNA"/>
</dbReference>
<dbReference type="CDD" id="cd01949">
    <property type="entry name" value="GGDEF"/>
    <property type="match status" value="1"/>
</dbReference>
<proteinExistence type="predicted"/>
<name>A0ABX7M004_9RHOO</name>
<evidence type="ECO:0000313" key="5">
    <source>
        <dbReference type="EMBL" id="QSI75098.1"/>
    </source>
</evidence>
<dbReference type="InterPro" id="IPR011990">
    <property type="entry name" value="TPR-like_helical_dom_sf"/>
</dbReference>
<reference evidence="5 6" key="1">
    <citation type="submission" date="2021-02" db="EMBL/GenBank/DDBJ databases">
        <title>Niveibacterium changnyeongensis HC41.</title>
        <authorList>
            <person name="Kang M."/>
        </authorList>
    </citation>
    <scope>NUCLEOTIDE SEQUENCE [LARGE SCALE GENOMIC DNA]</scope>
    <source>
        <strain evidence="5 6">HC41</strain>
    </source>
</reference>
<dbReference type="Gene3D" id="1.25.40.10">
    <property type="entry name" value="Tetratricopeptide repeat domain"/>
    <property type="match status" value="1"/>
</dbReference>
<gene>
    <name evidence="5" type="ORF">JY500_11200</name>
</gene>
<protein>
    <recommendedName>
        <fullName evidence="1">diguanylate cyclase</fullName>
        <ecNumber evidence="1">2.7.7.65</ecNumber>
    </recommendedName>
</protein>
<evidence type="ECO:0000313" key="6">
    <source>
        <dbReference type="Proteomes" id="UP000663570"/>
    </source>
</evidence>
<dbReference type="RefSeq" id="WP_206252361.1">
    <property type="nucleotide sequence ID" value="NZ_CP071060.1"/>
</dbReference>
<dbReference type="InterPro" id="IPR000160">
    <property type="entry name" value="GGDEF_dom"/>
</dbReference>
<sequence>MRLMDRMQPPLPRGLEQVASIEGDWRTIAEHLWRARLGWPQTVRRLALPIRERTVRRGAAVDTARIDLVLLALEQFDRQAVRQQTAYAQSLAGVFEAAGDSAWLSLARLHVARDLLMADDAAAEPAMRAWIDGCGQTAALQDQAWAQSTLGGLLVRKGQEEDGFRLRYGSIETLRRAEPAPELVFALMNLGVTHLRFGNLRSADALLSEAWAAAQQLAMQERYYLVASNVASAAIELGAPQRALDTLTPLIDLSDAGNDRLHYQLMMADALRALGRLDESRSWLDAVIATIDTAAPGQLLPQTRLSNLALLRAEGRLDEALAELRRAEADPPAFLTHTHALHLFSEAASLFADREEWDAAYEYERRHRDRYVALQKVAANAERLSLQARYELYRNQVERDFERRKREAAESAHATVQALNHSLSQRLDEIQALQAALQEQVITDPLTGLYNRRFLAEVLPREIERASREGHPVAVALIDLDTFKRVNDLHGHAVGDEVLRRLAMLLRENTRGTDYCCRFGGEEFCVLLTGLDAEAAAVRIRDILEAFSELSFEAAGGEQILGLSYSAGIAAYPAHSADAETVLALADAALLRAKRAGKRRVYQSEPSLDRPGEPA</sequence>
<dbReference type="InterPro" id="IPR050469">
    <property type="entry name" value="Diguanylate_Cyclase"/>
</dbReference>
<dbReference type="Pfam" id="PF00990">
    <property type="entry name" value="GGDEF"/>
    <property type="match status" value="1"/>
</dbReference>
<keyword evidence="6" id="KW-1185">Reference proteome</keyword>
<evidence type="ECO:0000259" key="4">
    <source>
        <dbReference type="PROSITE" id="PS50887"/>
    </source>
</evidence>
<evidence type="ECO:0000256" key="2">
    <source>
        <dbReference type="ARBA" id="ARBA00034247"/>
    </source>
</evidence>
<dbReference type="InterPro" id="IPR029787">
    <property type="entry name" value="Nucleotide_cyclase"/>
</dbReference>
<dbReference type="Gene3D" id="3.30.70.270">
    <property type="match status" value="1"/>
</dbReference>
<dbReference type="PANTHER" id="PTHR45138:SF9">
    <property type="entry name" value="DIGUANYLATE CYCLASE DGCM-RELATED"/>
    <property type="match status" value="1"/>
</dbReference>
<dbReference type="EC" id="2.7.7.65" evidence="1"/>
<dbReference type="InterPro" id="IPR043128">
    <property type="entry name" value="Rev_trsase/Diguanyl_cyclase"/>
</dbReference>
<dbReference type="PANTHER" id="PTHR45138">
    <property type="entry name" value="REGULATORY COMPONENTS OF SENSORY TRANSDUCTION SYSTEM"/>
    <property type="match status" value="1"/>
</dbReference>
<organism evidence="5 6">
    <name type="scientific">Niveibacterium microcysteis</name>
    <dbReference type="NCBI Taxonomy" id="2811415"/>
    <lineage>
        <taxon>Bacteria</taxon>
        <taxon>Pseudomonadati</taxon>
        <taxon>Pseudomonadota</taxon>
        <taxon>Betaproteobacteria</taxon>
        <taxon>Rhodocyclales</taxon>
        <taxon>Rhodocyclaceae</taxon>
        <taxon>Niveibacterium</taxon>
    </lineage>
</organism>
<comment type="catalytic activity">
    <reaction evidence="2">
        <text>2 GTP = 3',3'-c-di-GMP + 2 diphosphate</text>
        <dbReference type="Rhea" id="RHEA:24898"/>
        <dbReference type="ChEBI" id="CHEBI:33019"/>
        <dbReference type="ChEBI" id="CHEBI:37565"/>
        <dbReference type="ChEBI" id="CHEBI:58805"/>
        <dbReference type="EC" id="2.7.7.65"/>
    </reaction>
</comment>
<accession>A0ABX7M004</accession>
<feature type="region of interest" description="Disordered" evidence="3">
    <location>
        <begin position="596"/>
        <end position="615"/>
    </location>
</feature>
<dbReference type="NCBIfam" id="TIGR00254">
    <property type="entry name" value="GGDEF"/>
    <property type="match status" value="1"/>
</dbReference>
<dbReference type="SUPFAM" id="SSF55073">
    <property type="entry name" value="Nucleotide cyclase"/>
    <property type="match status" value="1"/>
</dbReference>
<dbReference type="SUPFAM" id="SSF48452">
    <property type="entry name" value="TPR-like"/>
    <property type="match status" value="1"/>
</dbReference>
<evidence type="ECO:0000256" key="1">
    <source>
        <dbReference type="ARBA" id="ARBA00012528"/>
    </source>
</evidence>
<feature type="domain" description="GGDEF" evidence="4">
    <location>
        <begin position="471"/>
        <end position="606"/>
    </location>
</feature>
<dbReference type="PROSITE" id="PS50887">
    <property type="entry name" value="GGDEF"/>
    <property type="match status" value="1"/>
</dbReference>
<dbReference type="SMART" id="SM00267">
    <property type="entry name" value="GGDEF"/>
    <property type="match status" value="1"/>
</dbReference>
<evidence type="ECO:0000256" key="3">
    <source>
        <dbReference type="SAM" id="MobiDB-lite"/>
    </source>
</evidence>
<dbReference type="Proteomes" id="UP000663570">
    <property type="component" value="Chromosome"/>
</dbReference>